<evidence type="ECO:0000259" key="2">
    <source>
        <dbReference type="PROSITE" id="PS51029"/>
    </source>
</evidence>
<sequence length="288" mass="32698">MKWNSNNIVEFLNIYQQYPVLWNIKDKDYCNTKLKDGIFQRLFNELNEKQLIGGMDVMQLKAKIKSIKDVYRQELHKIKRSMKSGCGTEEVHSPKLAWFNEANYMEEVMATRSSKSNLDISENSSEEMPEESSESCRESAQSDKDNCQEGRLKNKSPTKMIPPATSTKRAKRRAAPEKSPSEISEAINHLDKIAQNAAEEKPYDGFGKYVASELRQLPQRQAILLQQEIQNCIIQSKLSSLEHIVDSTPEPTNTAFSPSSNQSLASHSSNDDEDVLKQVMITFGPSML</sequence>
<feature type="domain" description="MADF" evidence="2">
    <location>
        <begin position="10"/>
        <end position="110"/>
    </location>
</feature>
<keyword evidence="4" id="KW-1185">Reference proteome</keyword>
<protein>
    <recommendedName>
        <fullName evidence="2">MADF domain-containing protein</fullName>
    </recommendedName>
</protein>
<proteinExistence type="predicted"/>
<dbReference type="PANTHER" id="PTHR21505">
    <property type="entry name" value="MADF DOMAIN-CONTAINING PROTEIN-RELATED"/>
    <property type="match status" value="1"/>
</dbReference>
<dbReference type="AlphaFoldDB" id="A0A9P0KTW7"/>
<feature type="compositionally biased region" description="Basic and acidic residues" evidence="1">
    <location>
        <begin position="134"/>
        <end position="152"/>
    </location>
</feature>
<organism evidence="3 4">
    <name type="scientific">Acanthoscelides obtectus</name>
    <name type="common">Bean weevil</name>
    <name type="synonym">Bruchus obtectus</name>
    <dbReference type="NCBI Taxonomy" id="200917"/>
    <lineage>
        <taxon>Eukaryota</taxon>
        <taxon>Metazoa</taxon>
        <taxon>Ecdysozoa</taxon>
        <taxon>Arthropoda</taxon>
        <taxon>Hexapoda</taxon>
        <taxon>Insecta</taxon>
        <taxon>Pterygota</taxon>
        <taxon>Neoptera</taxon>
        <taxon>Endopterygota</taxon>
        <taxon>Coleoptera</taxon>
        <taxon>Polyphaga</taxon>
        <taxon>Cucujiformia</taxon>
        <taxon>Chrysomeloidea</taxon>
        <taxon>Chrysomelidae</taxon>
        <taxon>Bruchinae</taxon>
        <taxon>Bruchini</taxon>
        <taxon>Acanthoscelides</taxon>
    </lineage>
</organism>
<evidence type="ECO:0000313" key="4">
    <source>
        <dbReference type="Proteomes" id="UP001152888"/>
    </source>
</evidence>
<dbReference type="OrthoDB" id="8190343at2759"/>
<dbReference type="Pfam" id="PF10545">
    <property type="entry name" value="MADF_DNA_bdg"/>
    <property type="match status" value="1"/>
</dbReference>
<dbReference type="Proteomes" id="UP001152888">
    <property type="component" value="Unassembled WGS sequence"/>
</dbReference>
<dbReference type="SMART" id="SM00595">
    <property type="entry name" value="MADF"/>
    <property type="match status" value="1"/>
</dbReference>
<feature type="region of interest" description="Disordered" evidence="1">
    <location>
        <begin position="249"/>
        <end position="271"/>
    </location>
</feature>
<name>A0A9P0KTW7_ACAOB</name>
<accession>A0A9P0KTW7</accession>
<feature type="region of interest" description="Disordered" evidence="1">
    <location>
        <begin position="110"/>
        <end position="184"/>
    </location>
</feature>
<dbReference type="PANTHER" id="PTHR21505:SF8">
    <property type="entry name" value="DPT-YFP REPRESSOR BY OVEREXPRESSION, ISOFORM D-RELATED"/>
    <property type="match status" value="1"/>
</dbReference>
<gene>
    <name evidence="3" type="ORF">ACAOBT_LOCUS14495</name>
</gene>
<dbReference type="PROSITE" id="PS51029">
    <property type="entry name" value="MADF"/>
    <property type="match status" value="1"/>
</dbReference>
<evidence type="ECO:0000256" key="1">
    <source>
        <dbReference type="SAM" id="MobiDB-lite"/>
    </source>
</evidence>
<feature type="compositionally biased region" description="Low complexity" evidence="1">
    <location>
        <begin position="257"/>
        <end position="268"/>
    </location>
</feature>
<reference evidence="3" key="1">
    <citation type="submission" date="2022-03" db="EMBL/GenBank/DDBJ databases">
        <authorList>
            <person name="Sayadi A."/>
        </authorList>
    </citation>
    <scope>NUCLEOTIDE SEQUENCE</scope>
</reference>
<dbReference type="InterPro" id="IPR006578">
    <property type="entry name" value="MADF-dom"/>
</dbReference>
<feature type="compositionally biased region" description="Polar residues" evidence="1">
    <location>
        <begin position="111"/>
        <end position="120"/>
    </location>
</feature>
<evidence type="ECO:0000313" key="3">
    <source>
        <dbReference type="EMBL" id="CAH1981452.1"/>
    </source>
</evidence>
<feature type="compositionally biased region" description="Acidic residues" evidence="1">
    <location>
        <begin position="124"/>
        <end position="133"/>
    </location>
</feature>
<dbReference type="EMBL" id="CAKOFQ010006908">
    <property type="protein sequence ID" value="CAH1981452.1"/>
    <property type="molecule type" value="Genomic_DNA"/>
</dbReference>
<comment type="caution">
    <text evidence="3">The sequence shown here is derived from an EMBL/GenBank/DDBJ whole genome shotgun (WGS) entry which is preliminary data.</text>
</comment>